<dbReference type="RefSeq" id="WP_082666737.1">
    <property type="nucleotide sequence ID" value="NZ_LHZU01000142.1"/>
</dbReference>
<dbReference type="Gene3D" id="1.10.1740.10">
    <property type="match status" value="1"/>
</dbReference>
<dbReference type="GO" id="GO:0006352">
    <property type="term" value="P:DNA-templated transcription initiation"/>
    <property type="evidence" value="ECO:0007669"/>
    <property type="project" value="InterPro"/>
</dbReference>
<dbReference type="OrthoDB" id="9794372at2"/>
<keyword evidence="4" id="KW-0804">Transcription</keyword>
<comment type="similarity">
    <text evidence="1">Belongs to the sigma-70 factor family. ECF subfamily.</text>
</comment>
<dbReference type="GO" id="GO:0003677">
    <property type="term" value="F:DNA binding"/>
    <property type="evidence" value="ECO:0007669"/>
    <property type="project" value="InterPro"/>
</dbReference>
<dbReference type="Pfam" id="PF08281">
    <property type="entry name" value="Sigma70_r4_2"/>
    <property type="match status" value="1"/>
</dbReference>
<dbReference type="SUPFAM" id="SSF88946">
    <property type="entry name" value="Sigma2 domain of RNA polymerase sigma factors"/>
    <property type="match status" value="1"/>
</dbReference>
<dbReference type="NCBIfam" id="TIGR02937">
    <property type="entry name" value="sigma70-ECF"/>
    <property type="match status" value="1"/>
</dbReference>
<dbReference type="AlphaFoldDB" id="A0A0U5BDQ2"/>
<evidence type="ECO:0000256" key="4">
    <source>
        <dbReference type="ARBA" id="ARBA00023163"/>
    </source>
</evidence>
<dbReference type="InterPro" id="IPR014284">
    <property type="entry name" value="RNA_pol_sigma-70_dom"/>
</dbReference>
<organism evidence="6 7">
    <name type="scientific">Acetobacter senegalensis</name>
    <dbReference type="NCBI Taxonomy" id="446692"/>
    <lineage>
        <taxon>Bacteria</taxon>
        <taxon>Pseudomonadati</taxon>
        <taxon>Pseudomonadota</taxon>
        <taxon>Alphaproteobacteria</taxon>
        <taxon>Acetobacterales</taxon>
        <taxon>Acetobacteraceae</taxon>
        <taxon>Acetobacter</taxon>
    </lineage>
</organism>
<keyword evidence="3" id="KW-0731">Sigma factor</keyword>
<dbReference type="InterPro" id="IPR036388">
    <property type="entry name" value="WH-like_DNA-bd_sf"/>
</dbReference>
<evidence type="ECO:0000313" key="7">
    <source>
        <dbReference type="Proteomes" id="UP000056109"/>
    </source>
</evidence>
<evidence type="ECO:0000256" key="1">
    <source>
        <dbReference type="ARBA" id="ARBA00010641"/>
    </source>
</evidence>
<dbReference type="PANTHER" id="PTHR43133:SF63">
    <property type="entry name" value="RNA POLYMERASE SIGMA FACTOR FECI-RELATED"/>
    <property type="match status" value="1"/>
</dbReference>
<dbReference type="SUPFAM" id="SSF88659">
    <property type="entry name" value="Sigma3 and sigma4 domains of RNA polymerase sigma factors"/>
    <property type="match status" value="1"/>
</dbReference>
<evidence type="ECO:0000259" key="5">
    <source>
        <dbReference type="Pfam" id="PF08281"/>
    </source>
</evidence>
<dbReference type="GeneID" id="34784411"/>
<feature type="domain" description="RNA polymerase sigma factor 70 region 4 type 2" evidence="5">
    <location>
        <begin position="116"/>
        <end position="161"/>
    </location>
</feature>
<accession>A0A0U5BDQ2</accession>
<name>A0A0U5BDQ2_9PROT</name>
<dbReference type="InterPro" id="IPR039425">
    <property type="entry name" value="RNA_pol_sigma-70-like"/>
</dbReference>
<keyword evidence="2" id="KW-0805">Transcription regulation</keyword>
<dbReference type="InterPro" id="IPR013249">
    <property type="entry name" value="RNA_pol_sigma70_r4_t2"/>
</dbReference>
<dbReference type="Proteomes" id="UP000056109">
    <property type="component" value="Chromosome I"/>
</dbReference>
<dbReference type="GO" id="GO:0016987">
    <property type="term" value="F:sigma factor activity"/>
    <property type="evidence" value="ECO:0007669"/>
    <property type="project" value="UniProtKB-KW"/>
</dbReference>
<reference evidence="7" key="1">
    <citation type="submission" date="2014-09" db="EMBL/GenBank/DDBJ databases">
        <authorList>
            <person name="Illeghems K.G."/>
        </authorList>
    </citation>
    <scope>NUCLEOTIDE SEQUENCE [LARGE SCALE GENOMIC DNA]</scope>
    <source>
        <strain evidence="7">108B</strain>
    </source>
</reference>
<evidence type="ECO:0000313" key="6">
    <source>
        <dbReference type="EMBL" id="CEF42691.1"/>
    </source>
</evidence>
<dbReference type="KEGG" id="asz:ASN_3460"/>
<dbReference type="EMBL" id="LN606600">
    <property type="protein sequence ID" value="CEF42691.1"/>
    <property type="molecule type" value="Genomic_DNA"/>
</dbReference>
<dbReference type="InterPro" id="IPR013325">
    <property type="entry name" value="RNA_pol_sigma_r2"/>
</dbReference>
<proteinExistence type="inferred from homology"/>
<keyword evidence="7" id="KW-1185">Reference proteome</keyword>
<dbReference type="InterPro" id="IPR013324">
    <property type="entry name" value="RNA_pol_sigma_r3/r4-like"/>
</dbReference>
<evidence type="ECO:0000256" key="2">
    <source>
        <dbReference type="ARBA" id="ARBA00023015"/>
    </source>
</evidence>
<dbReference type="PATRIC" id="fig|446692.3.peg.3671"/>
<evidence type="ECO:0000256" key="3">
    <source>
        <dbReference type="ARBA" id="ARBA00023082"/>
    </source>
</evidence>
<protein>
    <submittedName>
        <fullName evidence="6">ECF subfamily RNA polymerase sigma-24 factor</fullName>
    </submittedName>
</protein>
<gene>
    <name evidence="6" type="ORF">ASN_3460</name>
</gene>
<dbReference type="PANTHER" id="PTHR43133">
    <property type="entry name" value="RNA POLYMERASE ECF-TYPE SIGMA FACTO"/>
    <property type="match status" value="1"/>
</dbReference>
<sequence length="167" mass="19374">MSKRVTKNWLPQQQVWAALRQRIRALTHRDDAEDHLQSAFVNYLEREGEPVREPHAYITRSAINLARNAHKREQTGYVTLTEDSLLPYFEIADPAPSQEEVYASRQRLAHFRAGCSQLPEKTRLVFLLHRVKKMKYQEIANISGMSVSSVEKHIAKALTFLSAWMEQ</sequence>
<dbReference type="Gene3D" id="1.10.10.10">
    <property type="entry name" value="Winged helix-like DNA-binding domain superfamily/Winged helix DNA-binding domain"/>
    <property type="match status" value="1"/>
</dbReference>